<reference evidence="12" key="1">
    <citation type="submission" date="2013-04" db="EMBL/GenBank/DDBJ databases">
        <title>The Genome Sequence of Fonticula alba ATCC 38817.</title>
        <authorList>
            <consortium name="The Broad Institute Genomics Platform"/>
            <person name="Russ C."/>
            <person name="Cuomo C."/>
            <person name="Burger G."/>
            <person name="Gray M.W."/>
            <person name="Holland P.W.H."/>
            <person name="King N."/>
            <person name="Lang F.B.F."/>
            <person name="Roger A.J."/>
            <person name="Ruiz-Trillo I."/>
            <person name="Brown M."/>
            <person name="Walker B."/>
            <person name="Young S."/>
            <person name="Zeng Q."/>
            <person name="Gargeya S."/>
            <person name="Fitzgerald M."/>
            <person name="Haas B."/>
            <person name="Abouelleil A."/>
            <person name="Allen A.W."/>
            <person name="Alvarado L."/>
            <person name="Arachchi H.M."/>
            <person name="Berlin A.M."/>
            <person name="Chapman S.B."/>
            <person name="Gainer-Dewar J."/>
            <person name="Goldberg J."/>
            <person name="Griggs A."/>
            <person name="Gujja S."/>
            <person name="Hansen M."/>
            <person name="Howarth C."/>
            <person name="Imamovic A."/>
            <person name="Ireland A."/>
            <person name="Larimer J."/>
            <person name="McCowan C."/>
            <person name="Murphy C."/>
            <person name="Pearson M."/>
            <person name="Poon T.W."/>
            <person name="Priest M."/>
            <person name="Roberts A."/>
            <person name="Saif S."/>
            <person name="Shea T."/>
            <person name="Sisk P."/>
            <person name="Sykes S."/>
            <person name="Wortman J."/>
            <person name="Nusbaum C."/>
            <person name="Birren B."/>
        </authorList>
    </citation>
    <scope>NUCLEOTIDE SEQUENCE [LARGE SCALE GENOMIC DNA]</scope>
    <source>
        <strain evidence="12">ATCC 38817</strain>
    </source>
</reference>
<dbReference type="eggNOG" id="KOG2316">
    <property type="taxonomic scope" value="Eukaryota"/>
</dbReference>
<dbReference type="SUPFAM" id="SSF52402">
    <property type="entry name" value="Adenine nucleotide alpha hydrolases-like"/>
    <property type="match status" value="1"/>
</dbReference>
<evidence type="ECO:0000256" key="5">
    <source>
        <dbReference type="ARBA" id="ARBA00022741"/>
    </source>
</evidence>
<dbReference type="GO" id="GO:0017183">
    <property type="term" value="P:protein histidyl modification to diphthamide"/>
    <property type="evidence" value="ECO:0007669"/>
    <property type="project" value="TreeGrafter"/>
</dbReference>
<name>A0A058Z162_FONAL</name>
<dbReference type="Proteomes" id="UP000030693">
    <property type="component" value="Unassembled WGS sequence"/>
</dbReference>
<dbReference type="PANTHER" id="PTHR12196:SF2">
    <property type="entry name" value="DIPHTHINE--AMMONIA LIGASE"/>
    <property type="match status" value="1"/>
</dbReference>
<accession>A0A058Z162</accession>
<dbReference type="Pfam" id="PF01902">
    <property type="entry name" value="Diphthami_syn_2"/>
    <property type="match status" value="1"/>
</dbReference>
<dbReference type="InterPro" id="IPR014729">
    <property type="entry name" value="Rossmann-like_a/b/a_fold"/>
</dbReference>
<feature type="region of interest" description="Disordered" evidence="10">
    <location>
        <begin position="556"/>
        <end position="584"/>
    </location>
</feature>
<dbReference type="GeneID" id="20530180"/>
<evidence type="ECO:0000256" key="7">
    <source>
        <dbReference type="ARBA" id="ARBA00029814"/>
    </source>
</evidence>
<evidence type="ECO:0000256" key="3">
    <source>
        <dbReference type="ARBA" id="ARBA00018426"/>
    </source>
</evidence>
<evidence type="ECO:0000256" key="1">
    <source>
        <dbReference type="ARBA" id="ARBA00005156"/>
    </source>
</evidence>
<keyword evidence="5" id="KW-0547">Nucleotide-binding</keyword>
<evidence type="ECO:0000256" key="4">
    <source>
        <dbReference type="ARBA" id="ARBA00022598"/>
    </source>
</evidence>
<evidence type="ECO:0000256" key="6">
    <source>
        <dbReference type="ARBA" id="ARBA00022840"/>
    </source>
</evidence>
<dbReference type="STRING" id="691883.A0A058Z162"/>
<evidence type="ECO:0000313" key="13">
    <source>
        <dbReference type="Proteomes" id="UP000030693"/>
    </source>
</evidence>
<keyword evidence="4" id="KW-0436">Ligase</keyword>
<gene>
    <name evidence="12" type="ORF">H696_05455</name>
</gene>
<dbReference type="AlphaFoldDB" id="A0A058Z162"/>
<protein>
    <recommendedName>
        <fullName evidence="3">Diphthine--ammonia ligase</fullName>
        <ecNumber evidence="2">6.3.1.14</ecNumber>
    </recommendedName>
    <alternativeName>
        <fullName evidence="7">Diphthamide synthase</fullName>
    </alternativeName>
    <alternativeName>
        <fullName evidence="8">Diphthamide synthetase</fullName>
    </alternativeName>
</protein>
<dbReference type="PANTHER" id="PTHR12196">
    <property type="entry name" value="DOMAIN OF UNKNOWN FUNCTION 71 DUF71 -CONTAINING PROTEIN"/>
    <property type="match status" value="1"/>
</dbReference>
<comment type="pathway">
    <text evidence="1">Protein modification; peptidyl-diphthamide biosynthesis.</text>
</comment>
<keyword evidence="6" id="KW-0067">ATP-binding</keyword>
<evidence type="ECO:0000256" key="10">
    <source>
        <dbReference type="SAM" id="MobiDB-lite"/>
    </source>
</evidence>
<evidence type="ECO:0000259" key="11">
    <source>
        <dbReference type="Pfam" id="PF01902"/>
    </source>
</evidence>
<evidence type="ECO:0000256" key="8">
    <source>
        <dbReference type="ARBA" id="ARBA00031552"/>
    </source>
</evidence>
<evidence type="ECO:0000256" key="2">
    <source>
        <dbReference type="ARBA" id="ARBA00012089"/>
    </source>
</evidence>
<dbReference type="EMBL" id="KB932211">
    <property type="protein sequence ID" value="KCV67989.1"/>
    <property type="molecule type" value="Genomic_DNA"/>
</dbReference>
<dbReference type="FunFam" id="3.90.1490.10:FF:000001">
    <property type="entry name" value="Diphthine--ammonia ligase"/>
    <property type="match status" value="1"/>
</dbReference>
<keyword evidence="13" id="KW-1185">Reference proteome</keyword>
<dbReference type="NCBIfam" id="TIGR00290">
    <property type="entry name" value="MJ0570_dom"/>
    <property type="match status" value="1"/>
</dbReference>
<comment type="catalytic activity">
    <reaction evidence="9">
        <text>diphthine-[translation elongation factor 2] + NH4(+) + ATP = diphthamide-[translation elongation factor 2] + AMP + diphosphate + H(+)</text>
        <dbReference type="Rhea" id="RHEA:19753"/>
        <dbReference type="Rhea" id="RHEA-COMP:10172"/>
        <dbReference type="Rhea" id="RHEA-COMP:10174"/>
        <dbReference type="ChEBI" id="CHEBI:15378"/>
        <dbReference type="ChEBI" id="CHEBI:16692"/>
        <dbReference type="ChEBI" id="CHEBI:28938"/>
        <dbReference type="ChEBI" id="CHEBI:30616"/>
        <dbReference type="ChEBI" id="CHEBI:33019"/>
        <dbReference type="ChEBI" id="CHEBI:82696"/>
        <dbReference type="ChEBI" id="CHEBI:456215"/>
        <dbReference type="EC" id="6.3.1.14"/>
    </reaction>
</comment>
<evidence type="ECO:0000313" key="12">
    <source>
        <dbReference type="EMBL" id="KCV67989.1"/>
    </source>
</evidence>
<evidence type="ECO:0000256" key="9">
    <source>
        <dbReference type="ARBA" id="ARBA00048108"/>
    </source>
</evidence>
<dbReference type="CDD" id="cd01994">
    <property type="entry name" value="AANH_PF0828-like"/>
    <property type="match status" value="1"/>
</dbReference>
<dbReference type="GO" id="GO:0017178">
    <property type="term" value="F:diphthine-ammonia ligase activity"/>
    <property type="evidence" value="ECO:0007669"/>
    <property type="project" value="UniProtKB-EC"/>
</dbReference>
<dbReference type="RefSeq" id="XP_009497556.1">
    <property type="nucleotide sequence ID" value="XM_009499281.1"/>
</dbReference>
<feature type="domain" description="Diphthamide synthase" evidence="11">
    <location>
        <begin position="43"/>
        <end position="190"/>
    </location>
</feature>
<dbReference type="OrthoDB" id="686384at2759"/>
<dbReference type="Gene3D" id="3.40.50.620">
    <property type="entry name" value="HUPs"/>
    <property type="match status" value="1"/>
</dbReference>
<dbReference type="InterPro" id="IPR030662">
    <property type="entry name" value="DPH6/MJ0570"/>
</dbReference>
<dbReference type="EC" id="6.3.1.14" evidence="2"/>
<dbReference type="Gene3D" id="3.90.1490.10">
    <property type="entry name" value="putative n-type atp pyrophosphatase, domain 2"/>
    <property type="match status" value="1"/>
</dbReference>
<proteinExistence type="predicted"/>
<dbReference type="InterPro" id="IPR002761">
    <property type="entry name" value="Diphthami_syn_dom"/>
</dbReference>
<dbReference type="GO" id="GO:0005524">
    <property type="term" value="F:ATP binding"/>
    <property type="evidence" value="ECO:0007669"/>
    <property type="project" value="UniProtKB-KW"/>
</dbReference>
<sequence length="808" mass="83551">MDSYMFQTIAHSAIPLYEECLAHAGVPLFREPITGRPVQTAMDYAAATEADEVEDLFRLLSRVKDAIPSLQAVCSGAILSDYQRLRVENVCRRLDLVPLAPLWALPQAALVPRMIAAPLDAVLVKVAAMGLVPRRHLGMTLSAIWPTLMRLGDMYGLNVAGEGGEYETLVLDAPFFSRRIVLAETAVEYDDGNPDVAHLRILRAHTEPKEQGTFWPAADQAPGPGVLQRPASPHWPLADPATAAACPAIAAELGYLCALPGPGLGAVALRDRPSEAPACAPAAWPSPGVAALPAWLASSSPRVIRGRGFAVATGLDSGPVPGAGPAGESAAERLVARAAALLAEAGLDLAHSARWTLHTWLPEGGSACSAARQAFHRDVTRLVAAIPGSPSPPAVGFLPPMPLAGLGPDAGPVFGLHVLLVTDRSVSRDALSAGSLSYWLPPAPAGASLASVIRPDTSVGPESGPGARGLAVASALEARLPHTGQPAACHCPGFRFALVARHAALLADRLCDLWPGAFARRTPVCADFACWPATSQVLAAHAAGCAHALAHALLPGSHSPDRPGGDSSAYDQDEEDEDAPAPPGRSFGHLLAGTAFHLAGLLTDTQAALCRAIWTGAFADRGIAAPPAVVCAGAGADFLDACHPVFAGLPAGPPAASPTWSPADDGQRLLPAGAGLWLHRGPSSVVLSLAAEGPALPSLEDALRAVARAFGHLAAADRLSVIDSTWHLAREGLPLEEEGAWAAGLGGSPLEHGTRAVASQIHLLADGAPAWLRLSDPPAQADRHVPDALPAGHRPLLVCTVLVEERLP</sequence>
<organism evidence="12">
    <name type="scientific">Fonticula alba</name>
    <name type="common">Slime mold</name>
    <dbReference type="NCBI Taxonomy" id="691883"/>
    <lineage>
        <taxon>Eukaryota</taxon>
        <taxon>Rotosphaerida</taxon>
        <taxon>Fonticulaceae</taxon>
        <taxon>Fonticula</taxon>
    </lineage>
</organism>